<evidence type="ECO:0000256" key="3">
    <source>
        <dbReference type="ARBA" id="ARBA00022692"/>
    </source>
</evidence>
<sequence length="527" mass="56190">MVLAASPEAYRKVIEYGIKKTKLRIDRLFLQAIMAGIYVGMAGHACTALAGAYSTDPANPLAVSKATQKFLYASLFPVAFIAIIFTGAELFTGNTMTMLVCLLERRVTALQLCINWICSLVGNWAGALFAAYFLSYLPGVLQDPDHLHYLEDVAAHKTELSFLQCFCLAVGCNTFVCLAVWFVIASDDAAGKIMSMWFPIVSFCVAGYEHIIANFYTLQCALMHGVGPGVGTVILKNFIPTLLGNIVCQRIDSERAQTQTALPMNTDLREGLLVGGCGLVGAVYWYNFYPTVCVVQEARQPLPLSENAPSSTRQVVADLFSLWGRESSTPGVSASPPDAATNAGCSALDPPRNALLAAGKNFGNLSAGDRGALAEGIPGGACEDCLLVPRASFGGEYHPPQQGDAGRWCKPSKAAVGSGGVLCHVQSPAALEAVSNSPLRENSGVPSGGLLLCEGRVRRSSREREPERGGEEEGASPEEDHPAVTLSIPPTDFHPHVPREVEQSSLLEETRVAAENSALEEHPASTI</sequence>
<feature type="transmembrane region" description="Helical" evidence="12">
    <location>
        <begin position="112"/>
        <end position="134"/>
    </location>
</feature>
<protein>
    <submittedName>
        <fullName evidence="13">Formate/nitrite transport domain containing protein</fullName>
    </submittedName>
</protein>
<evidence type="ECO:0000256" key="7">
    <source>
        <dbReference type="ARBA" id="ARBA00047693"/>
    </source>
</evidence>
<accession>A0A0F7V3K5</accession>
<evidence type="ECO:0000256" key="2">
    <source>
        <dbReference type="ARBA" id="ARBA00011255"/>
    </source>
</evidence>
<keyword evidence="4 12" id="KW-1133">Transmembrane helix</keyword>
<dbReference type="Gene3D" id="1.20.1080.10">
    <property type="entry name" value="Glycerol uptake facilitator protein"/>
    <property type="match status" value="1"/>
</dbReference>
<evidence type="ECO:0000256" key="10">
    <source>
        <dbReference type="ARBA" id="ARBA00049660"/>
    </source>
</evidence>
<dbReference type="InterPro" id="IPR000292">
    <property type="entry name" value="For/NO2_transpt"/>
</dbReference>
<feature type="transmembrane region" description="Helical" evidence="12">
    <location>
        <begin position="70"/>
        <end position="91"/>
    </location>
</feature>
<comment type="subunit">
    <text evidence="2">Homopentamer.</text>
</comment>
<dbReference type="GO" id="GO:0015513">
    <property type="term" value="F:high-affinity secondary active nitrite transmembrane transporter activity"/>
    <property type="evidence" value="ECO:0007669"/>
    <property type="project" value="TreeGrafter"/>
</dbReference>
<dbReference type="AlphaFoldDB" id="A0A0F7V3K5"/>
<comment type="catalytic activity">
    <reaction evidence="9">
        <text>acetate(out) + H(+)(out) = acetate(in) + H(+)(in)</text>
        <dbReference type="Rhea" id="RHEA:71803"/>
        <dbReference type="ChEBI" id="CHEBI:15378"/>
        <dbReference type="ChEBI" id="CHEBI:30089"/>
    </reaction>
</comment>
<evidence type="ECO:0000256" key="9">
    <source>
        <dbReference type="ARBA" id="ARBA00049088"/>
    </source>
</evidence>
<dbReference type="EMBL" id="LN714498">
    <property type="protein sequence ID" value="CEL74685.1"/>
    <property type="molecule type" value="Genomic_DNA"/>
</dbReference>
<feature type="compositionally biased region" description="Basic and acidic residues" evidence="11">
    <location>
        <begin position="455"/>
        <end position="471"/>
    </location>
</feature>
<comment type="catalytic activity">
    <reaction evidence="6">
        <text>(S)-lactate(in) + H(+)(in) = (S)-lactate(out) + H(+)(out)</text>
        <dbReference type="Rhea" id="RHEA:29415"/>
        <dbReference type="ChEBI" id="CHEBI:15378"/>
        <dbReference type="ChEBI" id="CHEBI:16651"/>
    </reaction>
</comment>
<evidence type="ECO:0000256" key="5">
    <source>
        <dbReference type="ARBA" id="ARBA00023136"/>
    </source>
</evidence>
<feature type="transmembrane region" description="Helical" evidence="12">
    <location>
        <begin position="196"/>
        <end position="216"/>
    </location>
</feature>
<feature type="compositionally biased region" description="Basic and acidic residues" evidence="11">
    <location>
        <begin position="493"/>
        <end position="512"/>
    </location>
</feature>
<keyword evidence="5 12" id="KW-0472">Membrane</keyword>
<comment type="subcellular location">
    <subcellularLocation>
        <location evidence="1">Cell membrane</location>
        <topology evidence="1">Multi-pass membrane protein</topology>
    </subcellularLocation>
</comment>
<dbReference type="GO" id="GO:0015707">
    <property type="term" value="P:nitrite transport"/>
    <property type="evidence" value="ECO:0007669"/>
    <property type="project" value="TreeGrafter"/>
</dbReference>
<comment type="catalytic activity">
    <reaction evidence="7">
        <text>pyruvate(out) + H(+)(out) = pyruvate(in) + H(+)(in)</text>
        <dbReference type="Rhea" id="RHEA:64720"/>
        <dbReference type="ChEBI" id="CHEBI:15361"/>
        <dbReference type="ChEBI" id="CHEBI:15378"/>
    </reaction>
</comment>
<feature type="transmembrane region" description="Helical" evidence="12">
    <location>
        <begin position="28"/>
        <end position="50"/>
    </location>
</feature>
<keyword evidence="3 12" id="KW-0812">Transmembrane</keyword>
<organism evidence="13">
    <name type="scientific">Toxoplasma gondii (strain ATCC 50861 / VEG)</name>
    <dbReference type="NCBI Taxonomy" id="432359"/>
    <lineage>
        <taxon>Eukaryota</taxon>
        <taxon>Sar</taxon>
        <taxon>Alveolata</taxon>
        <taxon>Apicomplexa</taxon>
        <taxon>Conoidasida</taxon>
        <taxon>Coccidia</taxon>
        <taxon>Eucoccidiorida</taxon>
        <taxon>Eimeriorina</taxon>
        <taxon>Sarcocystidae</taxon>
        <taxon>Toxoplasma</taxon>
    </lineage>
</organism>
<reference evidence="13" key="1">
    <citation type="journal article" date="2015" name="PLoS ONE">
        <title>Comprehensive Evaluation of Toxoplasma gondii VEG and Neospora caninum LIV Genomes with Tachyzoite Stage Transcriptome and Proteome Defines Novel Transcript Features.</title>
        <authorList>
            <person name="Ramaprasad A."/>
            <person name="Mourier T."/>
            <person name="Naeem R."/>
            <person name="Malas T.B."/>
            <person name="Moussa E."/>
            <person name="Panigrahi A."/>
            <person name="Vermont S.J."/>
            <person name="Otto T.D."/>
            <person name="Wastling J."/>
            <person name="Pain A."/>
        </authorList>
    </citation>
    <scope>NUCLEOTIDE SEQUENCE</scope>
    <source>
        <strain evidence="13">VEG</strain>
    </source>
</reference>
<gene>
    <name evidence="13" type="ORF">BN1205_026330</name>
</gene>
<evidence type="ECO:0000256" key="1">
    <source>
        <dbReference type="ARBA" id="ARBA00004651"/>
    </source>
</evidence>
<proteinExistence type="inferred from homology"/>
<dbReference type="Pfam" id="PF01226">
    <property type="entry name" value="Form_Nir_trans"/>
    <property type="match status" value="1"/>
</dbReference>
<evidence type="ECO:0000256" key="8">
    <source>
        <dbReference type="ARBA" id="ARBA00049016"/>
    </source>
</evidence>
<dbReference type="GO" id="GO:0005886">
    <property type="term" value="C:plasma membrane"/>
    <property type="evidence" value="ECO:0007669"/>
    <property type="project" value="UniProtKB-SubCell"/>
</dbReference>
<dbReference type="InterPro" id="IPR023271">
    <property type="entry name" value="Aquaporin-like"/>
</dbReference>
<comment type="similarity">
    <text evidence="10">Belongs to the FNT transporter (TC 1.A.16) family.</text>
</comment>
<dbReference type="PANTHER" id="PTHR30520">
    <property type="entry name" value="FORMATE TRANSPORTER-RELATED"/>
    <property type="match status" value="1"/>
</dbReference>
<feature type="transmembrane region" description="Helical" evidence="12">
    <location>
        <begin position="161"/>
        <end position="184"/>
    </location>
</feature>
<evidence type="ECO:0000256" key="6">
    <source>
        <dbReference type="ARBA" id="ARBA00034245"/>
    </source>
</evidence>
<dbReference type="PANTHER" id="PTHR30520:SF6">
    <property type="entry name" value="FORMATE_NITRATE FAMILY TRANSPORTER (EUROFUNG)"/>
    <property type="match status" value="1"/>
</dbReference>
<evidence type="ECO:0000256" key="12">
    <source>
        <dbReference type="SAM" id="Phobius"/>
    </source>
</evidence>
<evidence type="ECO:0000256" key="4">
    <source>
        <dbReference type="ARBA" id="ARBA00022989"/>
    </source>
</evidence>
<name>A0A0F7V3K5_TOXGV</name>
<evidence type="ECO:0000256" key="11">
    <source>
        <dbReference type="SAM" id="MobiDB-lite"/>
    </source>
</evidence>
<feature type="region of interest" description="Disordered" evidence="11">
    <location>
        <begin position="438"/>
        <end position="527"/>
    </location>
</feature>
<evidence type="ECO:0000313" key="13">
    <source>
        <dbReference type="EMBL" id="CEL74685.1"/>
    </source>
</evidence>
<comment type="catalytic activity">
    <reaction evidence="8">
        <text>formate(in) + H(+)(in) = formate(out) + H(+)(out)</text>
        <dbReference type="Rhea" id="RHEA:80887"/>
        <dbReference type="ChEBI" id="CHEBI:15378"/>
        <dbReference type="ChEBI" id="CHEBI:15740"/>
    </reaction>
</comment>